<feature type="transmembrane region" description="Helical" evidence="1">
    <location>
        <begin position="192"/>
        <end position="213"/>
    </location>
</feature>
<dbReference type="Gene3D" id="1.20.1530.20">
    <property type="match status" value="1"/>
</dbReference>
<feature type="transmembrane region" description="Helical" evidence="1">
    <location>
        <begin position="54"/>
        <end position="71"/>
    </location>
</feature>
<gene>
    <name evidence="2" type="ORF">LGLO00237_LOCUS18588</name>
</gene>
<dbReference type="AlphaFoldDB" id="A0A7S3YZI6"/>
<dbReference type="PANTHER" id="PTHR18640:SF5">
    <property type="entry name" value="SODIUM_BILE ACID COTRANSPORTER 7"/>
    <property type="match status" value="1"/>
</dbReference>
<protein>
    <recommendedName>
        <fullName evidence="3">Sodium/bile acid cotransporter</fullName>
    </recommendedName>
</protein>
<keyword evidence="1" id="KW-1133">Transmembrane helix</keyword>
<keyword evidence="1" id="KW-0812">Transmembrane</keyword>
<evidence type="ECO:0000256" key="1">
    <source>
        <dbReference type="SAM" id="Phobius"/>
    </source>
</evidence>
<reference evidence="2" key="1">
    <citation type="submission" date="2021-01" db="EMBL/GenBank/DDBJ databases">
        <authorList>
            <person name="Corre E."/>
            <person name="Pelletier E."/>
            <person name="Niang G."/>
            <person name="Scheremetjew M."/>
            <person name="Finn R."/>
            <person name="Kale V."/>
            <person name="Holt S."/>
            <person name="Cochrane G."/>
            <person name="Meng A."/>
            <person name="Brown T."/>
            <person name="Cohen L."/>
        </authorList>
    </citation>
    <scope>NUCLEOTIDE SEQUENCE</scope>
    <source>
        <strain evidence="2">CCCM811</strain>
    </source>
</reference>
<dbReference type="PANTHER" id="PTHR18640">
    <property type="entry name" value="SOLUTE CARRIER FAMILY 10 MEMBER 7"/>
    <property type="match status" value="1"/>
</dbReference>
<feature type="transmembrane region" description="Helical" evidence="1">
    <location>
        <begin position="264"/>
        <end position="280"/>
    </location>
</feature>
<organism evidence="2">
    <name type="scientific">Lotharella globosa</name>
    <dbReference type="NCBI Taxonomy" id="91324"/>
    <lineage>
        <taxon>Eukaryota</taxon>
        <taxon>Sar</taxon>
        <taxon>Rhizaria</taxon>
        <taxon>Cercozoa</taxon>
        <taxon>Chlorarachniophyceae</taxon>
        <taxon>Lotharella</taxon>
    </lineage>
</organism>
<dbReference type="GO" id="GO:0005886">
    <property type="term" value="C:plasma membrane"/>
    <property type="evidence" value="ECO:0007669"/>
    <property type="project" value="TreeGrafter"/>
</dbReference>
<feature type="transmembrane region" description="Helical" evidence="1">
    <location>
        <begin position="320"/>
        <end position="345"/>
    </location>
</feature>
<feature type="transmembrane region" description="Helical" evidence="1">
    <location>
        <begin position="158"/>
        <end position="180"/>
    </location>
</feature>
<accession>A0A7S3YZI6</accession>
<feature type="transmembrane region" description="Helical" evidence="1">
    <location>
        <begin position="113"/>
        <end position="138"/>
    </location>
</feature>
<feature type="transmembrane region" description="Helical" evidence="1">
    <location>
        <begin position="286"/>
        <end position="308"/>
    </location>
</feature>
<sequence>MVASAAELRHSAGTAPGNGAHKITVNGVKVQRSVRKTQGGSALQKMLRFARAQWFILCVFASIGLAKMAPWVGVKGGPLKPEFTVKILGVGAIFFMSGLSLKTEELAKAAMQVNLHATIQGFSLAVTPLLVCTVAGFLESLITTAPGGGGSSGMEDVLSLLMGIKVLSCLPPPVSTGLILTKETEGNEAAAIFNGTIGAFMGVIFTPMLVMAVTGGSADVPIANIIKKLCITVVAPLLAGQLTKYSGIFSSKFLKKIPFSTMRSLILLTIIYTTFCGTFMKKLEITMGYFFGLVAVLLFQQCSNMFLVKNICAAQGMKRTDAVAAMFCAVHKSLTLGMPITGIVFEGDPKLAVITIPLLVYHPMQILLGSLLVPTLKKWVAAGQDEDPSRKG</sequence>
<name>A0A7S3YZI6_9EUKA</name>
<feature type="transmembrane region" description="Helical" evidence="1">
    <location>
        <begin position="351"/>
        <end position="373"/>
    </location>
</feature>
<dbReference type="Pfam" id="PF13593">
    <property type="entry name" value="SBF_like"/>
    <property type="match status" value="1"/>
</dbReference>
<dbReference type="InterPro" id="IPR016833">
    <property type="entry name" value="Put_Na-Bile_cotransptr"/>
</dbReference>
<keyword evidence="1" id="KW-0472">Membrane</keyword>
<proteinExistence type="predicted"/>
<evidence type="ECO:0000313" key="2">
    <source>
        <dbReference type="EMBL" id="CAE0666968.1"/>
    </source>
</evidence>
<dbReference type="EMBL" id="HBIV01025902">
    <property type="protein sequence ID" value="CAE0666968.1"/>
    <property type="molecule type" value="Transcribed_RNA"/>
</dbReference>
<evidence type="ECO:0008006" key="3">
    <source>
        <dbReference type="Google" id="ProtNLM"/>
    </source>
</evidence>
<dbReference type="InterPro" id="IPR038770">
    <property type="entry name" value="Na+/solute_symporter_sf"/>
</dbReference>
<feature type="transmembrane region" description="Helical" evidence="1">
    <location>
        <begin position="83"/>
        <end position="101"/>
    </location>
</feature>